<dbReference type="Pfam" id="PF05635">
    <property type="entry name" value="23S_rRNA_IVP"/>
    <property type="match status" value="1"/>
</dbReference>
<dbReference type="EMBL" id="AFHG01000029">
    <property type="protein sequence ID" value="EGK73239.1"/>
    <property type="molecule type" value="Genomic_DNA"/>
</dbReference>
<organism evidence="1 2">
    <name type="scientific">Methyloversatilis universalis (strain ATCC BAA-1314 / DSM 25237 / JCM 13912 / CCUG 52030 / FAM5)</name>
    <dbReference type="NCBI Taxonomy" id="1000565"/>
    <lineage>
        <taxon>Bacteria</taxon>
        <taxon>Pseudomonadati</taxon>
        <taxon>Pseudomonadota</taxon>
        <taxon>Betaproteobacteria</taxon>
        <taxon>Nitrosomonadales</taxon>
        <taxon>Sterolibacteriaceae</taxon>
        <taxon>Methyloversatilis</taxon>
    </lineage>
</organism>
<dbReference type="InterPro" id="IPR036583">
    <property type="entry name" value="23S_rRNA_IVS_sf"/>
</dbReference>
<reference evidence="1 2" key="1">
    <citation type="journal article" date="2011" name="J. Bacteriol.">
        <title>Genome sequence of Methyloversatilis universalis FAM5T, a methylotrophic representative of the order Rhodocyclales.</title>
        <authorList>
            <person name="Kittichotirat W."/>
            <person name="Good N.M."/>
            <person name="Hall R."/>
            <person name="Bringel F."/>
            <person name="Lajus A."/>
            <person name="Medigue C."/>
            <person name="Smalley N.E."/>
            <person name="Beck D."/>
            <person name="Bumgarner R."/>
            <person name="Vuilleumier S."/>
            <person name="Kalyuzhnaya M.G."/>
        </authorList>
    </citation>
    <scope>NUCLEOTIDE SEQUENCE [LARGE SCALE GENOMIC DNA]</scope>
    <source>
        <strain evidence="2">ATCC BAA-1314 / JCM 13912 / FAM5</strain>
    </source>
</reference>
<evidence type="ECO:0000313" key="2">
    <source>
        <dbReference type="Proteomes" id="UP000005019"/>
    </source>
</evidence>
<dbReference type="Proteomes" id="UP000005019">
    <property type="component" value="Unassembled WGS sequence"/>
</dbReference>
<name>F5R8D6_METUF</name>
<dbReference type="SUPFAM" id="SSF158446">
    <property type="entry name" value="IVS-encoded protein-like"/>
    <property type="match status" value="1"/>
</dbReference>
<dbReference type="Gene3D" id="1.20.1440.60">
    <property type="entry name" value="23S rRNA-intervening sequence"/>
    <property type="match status" value="1"/>
</dbReference>
<dbReference type="PANTHER" id="PTHR38471">
    <property type="entry name" value="FOUR HELIX BUNDLE PROTEIN"/>
    <property type="match status" value="1"/>
</dbReference>
<accession>F5R8D6</accession>
<dbReference type="NCBIfam" id="NF008911">
    <property type="entry name" value="PRK12275.1-2"/>
    <property type="match status" value="1"/>
</dbReference>
<dbReference type="NCBIfam" id="TIGR02436">
    <property type="entry name" value="four helix bundle protein"/>
    <property type="match status" value="1"/>
</dbReference>
<dbReference type="AlphaFoldDB" id="F5R8D6"/>
<keyword evidence="2" id="KW-1185">Reference proteome</keyword>
<dbReference type="PANTHER" id="PTHR38471:SF2">
    <property type="entry name" value="FOUR HELIX BUNDLE PROTEIN"/>
    <property type="match status" value="1"/>
</dbReference>
<dbReference type="STRING" id="1000565.METUNv1_00412"/>
<dbReference type="CDD" id="cd16377">
    <property type="entry name" value="23S_rRNA_IVP_like"/>
    <property type="match status" value="1"/>
</dbReference>
<dbReference type="eggNOG" id="COG0399">
    <property type="taxonomic scope" value="Bacteria"/>
</dbReference>
<evidence type="ECO:0000313" key="1">
    <source>
        <dbReference type="EMBL" id="EGK73239.1"/>
    </source>
</evidence>
<sequence length="142" mass="15886">MRGWGTGSRGWRGRGLMSEVRSYRDLLVWQRAMDLALAVYSLSRSFPECERFALVSQLRRAAVSVPSNIAEGHARSSTRDFLRFLSIAAGSLAEIETQLLLSHRLDYVDAQRMNVTLKDADELGRMIRGLQASLSSRLADSP</sequence>
<comment type="caution">
    <text evidence="1">The sequence shown here is derived from an EMBL/GenBank/DDBJ whole genome shotgun (WGS) entry which is preliminary data.</text>
</comment>
<gene>
    <name evidence="1" type="ORF">METUNv1_00412</name>
</gene>
<proteinExistence type="predicted"/>
<evidence type="ECO:0008006" key="3">
    <source>
        <dbReference type="Google" id="ProtNLM"/>
    </source>
</evidence>
<protein>
    <recommendedName>
        <fullName evidence="3">S23 ribosomal protein</fullName>
    </recommendedName>
</protein>
<dbReference type="InterPro" id="IPR012657">
    <property type="entry name" value="23S_rRNA-intervening_sequence"/>
</dbReference>